<organism evidence="2 3">
    <name type="scientific">Limnovirga soli</name>
    <dbReference type="NCBI Taxonomy" id="2656915"/>
    <lineage>
        <taxon>Bacteria</taxon>
        <taxon>Pseudomonadati</taxon>
        <taxon>Bacteroidota</taxon>
        <taxon>Chitinophagia</taxon>
        <taxon>Chitinophagales</taxon>
        <taxon>Chitinophagaceae</taxon>
        <taxon>Limnovirga</taxon>
    </lineage>
</organism>
<keyword evidence="1" id="KW-0812">Transmembrane</keyword>
<feature type="transmembrane region" description="Helical" evidence="1">
    <location>
        <begin position="16"/>
        <end position="34"/>
    </location>
</feature>
<accession>A0A8J8FLQ8</accession>
<proteinExistence type="predicted"/>
<name>A0A8J8FLQ8_9BACT</name>
<dbReference type="RefSeq" id="WP_171609093.1">
    <property type="nucleotide sequence ID" value="NZ_WHPF01000013.1"/>
</dbReference>
<comment type="caution">
    <text evidence="2">The sequence shown here is derived from an EMBL/GenBank/DDBJ whole genome shotgun (WGS) entry which is preliminary data.</text>
</comment>
<evidence type="ECO:0000313" key="2">
    <source>
        <dbReference type="EMBL" id="NNV57144.1"/>
    </source>
</evidence>
<keyword evidence="1" id="KW-0472">Membrane</keyword>
<dbReference type="Proteomes" id="UP000598971">
    <property type="component" value="Unassembled WGS sequence"/>
</dbReference>
<dbReference type="AlphaFoldDB" id="A0A8J8FLQ8"/>
<gene>
    <name evidence="2" type="ORF">GD597_16845</name>
</gene>
<protein>
    <submittedName>
        <fullName evidence="2">Uncharacterized protein</fullName>
    </submittedName>
</protein>
<keyword evidence="3" id="KW-1185">Reference proteome</keyword>
<feature type="transmembrane region" description="Helical" evidence="1">
    <location>
        <begin position="54"/>
        <end position="72"/>
    </location>
</feature>
<evidence type="ECO:0000313" key="3">
    <source>
        <dbReference type="Proteomes" id="UP000598971"/>
    </source>
</evidence>
<reference evidence="2" key="1">
    <citation type="submission" date="2019-10" db="EMBL/GenBank/DDBJ databases">
        <title>Draft genome sequence of Panacibacter sp. KCS-6.</title>
        <authorList>
            <person name="Yim K.J."/>
        </authorList>
    </citation>
    <scope>NUCLEOTIDE SEQUENCE</scope>
    <source>
        <strain evidence="2">KCS-6</strain>
    </source>
</reference>
<sequence length="167" mass="20118">MTELNSIEVREGWKKYYLFSFLAFVGIISVCFLIPSQRQGIIDYFFGKWTIAKLPGFIVLFGIMGLCLFYYFDNRVKLKVDRNGIWTFKHKETPWDDIWYFSTTVCNMKEGDLYYLKLRLKDKEDRLDKELKIRYRRMDKDFTVVREIISCYAKQHNIQDLGHAKEM</sequence>
<dbReference type="EMBL" id="WHPF01000013">
    <property type="protein sequence ID" value="NNV57144.1"/>
    <property type="molecule type" value="Genomic_DNA"/>
</dbReference>
<evidence type="ECO:0000256" key="1">
    <source>
        <dbReference type="SAM" id="Phobius"/>
    </source>
</evidence>
<keyword evidence="1" id="KW-1133">Transmembrane helix</keyword>